<feature type="region of interest" description="Disordered" evidence="5">
    <location>
        <begin position="175"/>
        <end position="197"/>
    </location>
</feature>
<dbReference type="GO" id="GO:0015031">
    <property type="term" value="P:protein transport"/>
    <property type="evidence" value="ECO:0007669"/>
    <property type="project" value="UniProtKB-KW"/>
</dbReference>
<dbReference type="SUPFAM" id="SSF48371">
    <property type="entry name" value="ARM repeat"/>
    <property type="match status" value="1"/>
</dbReference>
<evidence type="ECO:0000256" key="5">
    <source>
        <dbReference type="SAM" id="MobiDB-lite"/>
    </source>
</evidence>
<feature type="domain" description="Condensin complex subunit 1 C-terminal" evidence="7">
    <location>
        <begin position="16"/>
        <end position="116"/>
    </location>
</feature>
<dbReference type="InterPro" id="IPR016024">
    <property type="entry name" value="ARM-type_fold"/>
</dbReference>
<dbReference type="Gramene" id="PHT87491">
    <property type="protein sequence ID" value="PHT87491"/>
    <property type="gene ID" value="T459_09597"/>
</dbReference>
<dbReference type="InterPro" id="IPR026739">
    <property type="entry name" value="AP_beta"/>
</dbReference>
<keyword evidence="9" id="KW-1185">Reference proteome</keyword>
<dbReference type="PANTHER" id="PTHR11134">
    <property type="entry name" value="ADAPTOR COMPLEX SUBUNIT BETA FAMILY MEMBER"/>
    <property type="match status" value="1"/>
</dbReference>
<keyword evidence="4" id="KW-0472">Membrane</keyword>
<feature type="signal peptide" evidence="6">
    <location>
        <begin position="1"/>
        <end position="20"/>
    </location>
</feature>
<evidence type="ECO:0000259" key="7">
    <source>
        <dbReference type="Pfam" id="PF12717"/>
    </source>
</evidence>
<keyword evidence="2" id="KW-0813">Transport</keyword>
<name>A0A2G2ZZX1_CAPAN</name>
<evidence type="ECO:0000313" key="9">
    <source>
        <dbReference type="Proteomes" id="UP000222542"/>
    </source>
</evidence>
<reference evidence="8 9" key="1">
    <citation type="journal article" date="2014" name="Nat. Genet.">
        <title>Genome sequence of the hot pepper provides insights into the evolution of pungency in Capsicum species.</title>
        <authorList>
            <person name="Kim S."/>
            <person name="Park M."/>
            <person name="Yeom S.I."/>
            <person name="Kim Y.M."/>
            <person name="Lee J.M."/>
            <person name="Lee H.A."/>
            <person name="Seo E."/>
            <person name="Choi J."/>
            <person name="Cheong K."/>
            <person name="Kim K.T."/>
            <person name="Jung K."/>
            <person name="Lee G.W."/>
            <person name="Oh S.K."/>
            <person name="Bae C."/>
            <person name="Kim S.B."/>
            <person name="Lee H.Y."/>
            <person name="Kim S.Y."/>
            <person name="Kim M.S."/>
            <person name="Kang B.C."/>
            <person name="Jo Y.D."/>
            <person name="Yang H.B."/>
            <person name="Jeong H.J."/>
            <person name="Kang W.H."/>
            <person name="Kwon J.K."/>
            <person name="Shin C."/>
            <person name="Lim J.Y."/>
            <person name="Park J.H."/>
            <person name="Huh J.H."/>
            <person name="Kim J.S."/>
            <person name="Kim B.D."/>
            <person name="Cohen O."/>
            <person name="Paran I."/>
            <person name="Suh M.C."/>
            <person name="Lee S.B."/>
            <person name="Kim Y.K."/>
            <person name="Shin Y."/>
            <person name="Noh S.J."/>
            <person name="Park J."/>
            <person name="Seo Y.S."/>
            <person name="Kwon S.Y."/>
            <person name="Kim H.A."/>
            <person name="Park J.M."/>
            <person name="Kim H.J."/>
            <person name="Choi S.B."/>
            <person name="Bosland P.W."/>
            <person name="Reeves G."/>
            <person name="Jo S.H."/>
            <person name="Lee B.W."/>
            <person name="Cho H.T."/>
            <person name="Choi H.S."/>
            <person name="Lee M.S."/>
            <person name="Yu Y."/>
            <person name="Do Choi Y."/>
            <person name="Park B.S."/>
            <person name="van Deynze A."/>
            <person name="Ashrafi H."/>
            <person name="Hill T."/>
            <person name="Kim W.T."/>
            <person name="Pai H.S."/>
            <person name="Ahn H.K."/>
            <person name="Yeam I."/>
            <person name="Giovannoni J.J."/>
            <person name="Rose J.K."/>
            <person name="Sorensen I."/>
            <person name="Lee S.J."/>
            <person name="Kim R.W."/>
            <person name="Choi I.Y."/>
            <person name="Choi B.S."/>
            <person name="Lim J.S."/>
            <person name="Lee Y.H."/>
            <person name="Choi D."/>
        </authorList>
    </citation>
    <scope>NUCLEOTIDE SEQUENCE [LARGE SCALE GENOMIC DNA]</scope>
    <source>
        <strain evidence="9">cv. CM334</strain>
    </source>
</reference>
<keyword evidence="6" id="KW-0732">Signal</keyword>
<dbReference type="InterPro" id="IPR011989">
    <property type="entry name" value="ARM-like"/>
</dbReference>
<sequence length="197" mass="21208">MKTILAITLSCVTFKAICVAKLYDINAELVEDSGFLDALKDLISNNNPMVVANAITALAEIQESSSKPIFEITIHTLSMLLTALNKCTKWGQVFILDALSKYKAVDAREAENIVEYMNTLLLGVKLTCNINMGKVVRHRQLVQLMLEILQPATPSALALPGLVNLGMDKNNSAIVSANQPATPTDPSLPDVLPASSG</sequence>
<comment type="subcellular location">
    <subcellularLocation>
        <location evidence="1">Endomembrane system</location>
    </subcellularLocation>
</comment>
<keyword evidence="3" id="KW-0653">Protein transport</keyword>
<organism evidence="8 9">
    <name type="scientific">Capsicum annuum</name>
    <name type="common">Capsicum pepper</name>
    <dbReference type="NCBI Taxonomy" id="4072"/>
    <lineage>
        <taxon>Eukaryota</taxon>
        <taxon>Viridiplantae</taxon>
        <taxon>Streptophyta</taxon>
        <taxon>Embryophyta</taxon>
        <taxon>Tracheophyta</taxon>
        <taxon>Spermatophyta</taxon>
        <taxon>Magnoliopsida</taxon>
        <taxon>eudicotyledons</taxon>
        <taxon>Gunneridae</taxon>
        <taxon>Pentapetalae</taxon>
        <taxon>asterids</taxon>
        <taxon>lamiids</taxon>
        <taxon>Solanales</taxon>
        <taxon>Solanaceae</taxon>
        <taxon>Solanoideae</taxon>
        <taxon>Capsiceae</taxon>
        <taxon>Capsicum</taxon>
    </lineage>
</organism>
<evidence type="ECO:0000256" key="3">
    <source>
        <dbReference type="ARBA" id="ARBA00022927"/>
    </source>
</evidence>
<feature type="compositionally biased region" description="Polar residues" evidence="5">
    <location>
        <begin position="175"/>
        <end position="185"/>
    </location>
</feature>
<dbReference type="InterPro" id="IPR032682">
    <property type="entry name" value="Cnd1_C"/>
</dbReference>
<dbReference type="Gene3D" id="1.25.10.10">
    <property type="entry name" value="Leucine-rich Repeat Variant"/>
    <property type="match status" value="1"/>
</dbReference>
<comment type="caution">
    <text evidence="8">The sequence shown here is derived from an EMBL/GenBank/DDBJ whole genome shotgun (WGS) entry which is preliminary data.</text>
</comment>
<dbReference type="EMBL" id="AYRZ02000003">
    <property type="protein sequence ID" value="PHT87491.1"/>
    <property type="molecule type" value="Genomic_DNA"/>
</dbReference>
<evidence type="ECO:0000256" key="2">
    <source>
        <dbReference type="ARBA" id="ARBA00022448"/>
    </source>
</evidence>
<protein>
    <recommendedName>
        <fullName evidence="7">Condensin complex subunit 1 C-terminal domain-containing protein</fullName>
    </recommendedName>
</protein>
<evidence type="ECO:0000256" key="1">
    <source>
        <dbReference type="ARBA" id="ARBA00004308"/>
    </source>
</evidence>
<accession>A0A2G2ZZX1</accession>
<dbReference type="GO" id="GO:0016192">
    <property type="term" value="P:vesicle-mediated transport"/>
    <property type="evidence" value="ECO:0007669"/>
    <property type="project" value="InterPro"/>
</dbReference>
<dbReference type="AlphaFoldDB" id="A0A2G2ZZX1"/>
<feature type="chain" id="PRO_5013827962" description="Condensin complex subunit 1 C-terminal domain-containing protein" evidence="6">
    <location>
        <begin position="21"/>
        <end position="197"/>
    </location>
</feature>
<proteinExistence type="predicted"/>
<evidence type="ECO:0000313" key="8">
    <source>
        <dbReference type="EMBL" id="PHT87491.1"/>
    </source>
</evidence>
<dbReference type="STRING" id="4072.A0A2G2ZZX1"/>
<gene>
    <name evidence="8" type="ORF">T459_09597</name>
</gene>
<dbReference type="GO" id="GO:0012505">
    <property type="term" value="C:endomembrane system"/>
    <property type="evidence" value="ECO:0007669"/>
    <property type="project" value="UniProtKB-SubCell"/>
</dbReference>
<evidence type="ECO:0000256" key="4">
    <source>
        <dbReference type="ARBA" id="ARBA00023136"/>
    </source>
</evidence>
<reference evidence="8 9" key="2">
    <citation type="journal article" date="2017" name="Genome Biol.">
        <title>New reference genome sequences of hot pepper reveal the massive evolution of plant disease-resistance genes by retroduplication.</title>
        <authorList>
            <person name="Kim S."/>
            <person name="Park J."/>
            <person name="Yeom S.I."/>
            <person name="Kim Y.M."/>
            <person name="Seo E."/>
            <person name="Kim K.T."/>
            <person name="Kim M.S."/>
            <person name="Lee J.M."/>
            <person name="Cheong K."/>
            <person name="Shin H.S."/>
            <person name="Kim S.B."/>
            <person name="Han K."/>
            <person name="Lee J."/>
            <person name="Park M."/>
            <person name="Lee H.A."/>
            <person name="Lee H.Y."/>
            <person name="Lee Y."/>
            <person name="Oh S."/>
            <person name="Lee J.H."/>
            <person name="Choi E."/>
            <person name="Choi E."/>
            <person name="Lee S.E."/>
            <person name="Jeon J."/>
            <person name="Kim H."/>
            <person name="Choi G."/>
            <person name="Song H."/>
            <person name="Lee J."/>
            <person name="Lee S.C."/>
            <person name="Kwon J.K."/>
            <person name="Lee H.Y."/>
            <person name="Koo N."/>
            <person name="Hong Y."/>
            <person name="Kim R.W."/>
            <person name="Kang W.H."/>
            <person name="Huh J.H."/>
            <person name="Kang B.C."/>
            <person name="Yang T.J."/>
            <person name="Lee Y.H."/>
            <person name="Bennetzen J.L."/>
            <person name="Choi D."/>
        </authorList>
    </citation>
    <scope>NUCLEOTIDE SEQUENCE [LARGE SCALE GENOMIC DNA]</scope>
    <source>
        <strain evidence="9">cv. CM334</strain>
    </source>
</reference>
<dbReference type="Proteomes" id="UP000222542">
    <property type="component" value="Unassembled WGS sequence"/>
</dbReference>
<evidence type="ECO:0000256" key="6">
    <source>
        <dbReference type="SAM" id="SignalP"/>
    </source>
</evidence>
<dbReference type="Pfam" id="PF12717">
    <property type="entry name" value="Cnd1"/>
    <property type="match status" value="1"/>
</dbReference>